<keyword evidence="4" id="KW-1185">Reference proteome</keyword>
<gene>
    <name evidence="3" type="ORF">SAMN05720606_106113</name>
</gene>
<dbReference type="PROSITE" id="PS51272">
    <property type="entry name" value="SLH"/>
    <property type="match status" value="2"/>
</dbReference>
<dbReference type="EMBL" id="FMVM01000006">
    <property type="protein sequence ID" value="SCY56598.1"/>
    <property type="molecule type" value="Genomic_DNA"/>
</dbReference>
<dbReference type="Proteomes" id="UP000198538">
    <property type="component" value="Unassembled WGS sequence"/>
</dbReference>
<feature type="signal peptide" evidence="1">
    <location>
        <begin position="1"/>
        <end position="26"/>
    </location>
</feature>
<evidence type="ECO:0000256" key="1">
    <source>
        <dbReference type="SAM" id="SignalP"/>
    </source>
</evidence>
<reference evidence="4" key="1">
    <citation type="submission" date="2016-10" db="EMBL/GenBank/DDBJ databases">
        <authorList>
            <person name="Varghese N."/>
            <person name="Submissions S."/>
        </authorList>
    </citation>
    <scope>NUCLEOTIDE SEQUENCE [LARGE SCALE GENOMIC DNA]</scope>
    <source>
        <strain evidence="4">BL9</strain>
    </source>
</reference>
<name>A0A1G5H113_9BACL</name>
<feature type="chain" id="PRO_5011666092" evidence="1">
    <location>
        <begin position="27"/>
        <end position="227"/>
    </location>
</feature>
<protein>
    <submittedName>
        <fullName evidence="3">S-layer homology domain-containing protein</fullName>
    </submittedName>
</protein>
<dbReference type="AlphaFoldDB" id="A0A1G5H113"/>
<dbReference type="RefSeq" id="WP_090918695.1">
    <property type="nucleotide sequence ID" value="NZ_FMVM01000006.1"/>
</dbReference>
<accession>A0A1G5H113</accession>
<sequence length="227" mass="24980">MKKNIIATLTVGALLTLSLSAGPLHAAPSKFTDIQGIPGADKIESLHQNGLIKGVSDNLFKPEEQLSTAQGVQLIVDGLDLNLNAIRFIKMPVPSDYFSAVKDGVWYSDAFIRAQYNSIKLPQNIDPSKPLTREQYTLFLMQAIEAKGGLPMIKIQPVDIADENELTPEYQGAVQRSLVLKISALDAEGQFHPKQAITRAEAAVMMYNAMEHMKSFFTPQIPETPEK</sequence>
<feature type="domain" description="SLH" evidence="2">
    <location>
        <begin position="153"/>
        <end position="220"/>
    </location>
</feature>
<dbReference type="InterPro" id="IPR001119">
    <property type="entry name" value="SLH_dom"/>
</dbReference>
<feature type="domain" description="SLH" evidence="2">
    <location>
        <begin position="26"/>
        <end position="89"/>
    </location>
</feature>
<dbReference type="STRING" id="582692.SAMN05720606_106113"/>
<organism evidence="3 4">
    <name type="scientific">Paenibacillus polysaccharolyticus</name>
    <dbReference type="NCBI Taxonomy" id="582692"/>
    <lineage>
        <taxon>Bacteria</taxon>
        <taxon>Bacillati</taxon>
        <taxon>Bacillota</taxon>
        <taxon>Bacilli</taxon>
        <taxon>Bacillales</taxon>
        <taxon>Paenibacillaceae</taxon>
        <taxon>Paenibacillus</taxon>
    </lineage>
</organism>
<keyword evidence="1" id="KW-0732">Signal</keyword>
<evidence type="ECO:0000259" key="2">
    <source>
        <dbReference type="PROSITE" id="PS51272"/>
    </source>
</evidence>
<dbReference type="Pfam" id="PF00395">
    <property type="entry name" value="SLH"/>
    <property type="match status" value="2"/>
</dbReference>
<evidence type="ECO:0000313" key="3">
    <source>
        <dbReference type="EMBL" id="SCY56598.1"/>
    </source>
</evidence>
<evidence type="ECO:0000313" key="4">
    <source>
        <dbReference type="Proteomes" id="UP000198538"/>
    </source>
</evidence>
<proteinExistence type="predicted"/>